<sequence>MKTDRKYIIQKKQRAVIATVFTCLFCNAVIYAQSPGGVTAGLTSWFKANSSIAGNVDTVAGAASVANWKSELGNFQVSQATASRQPVFNATATTTGSFNFNPFLQFSKTNNTVLYNTAVTPDLAGNNGSIFMVVNTYNGTADGNPSGLTYKATTYGYQFKPSFRIQSGDGIAGGTGDFYNWAPFPSGVPNYPQTAGIILSGKGVDKNATDIFFDARRNGDSISLSHRYDLPADGYNYNPSVPTGLFMGSDGPNTGSQNMSCGLAEVITYNAYLSEADQNKIESYLAVKYGITLTRNQSATARDYTASNGSAIWNAAANAGYSFNITGIGRDDNAALLQKQSLSAHNNALVYIYNAAAGGNFPASNAGNSSSVSNDLSYLLIGDNGLANTYSACAANGYLGRMPRTWKVQKTGTGISTVTIAVDTGVLSANTKKLLVSANSGFSSFTAYALSTANGKLYAEVALNNNEYFTFATDSLQVAFTTVAPVCTNTNNGSITTVVTGGNAPYSYTWSNGDATPGLTGIPAGTYTLTLTHGGCTVIKSVTVAAPVAPVAPVVTGATICLGEAATLSIQNPDASYTYNWYNAAAGGVAQMTGSSVTFTPTTLPVTWYAGIQYVSCNSSRTPVVISALTALATPLVVATTITGNSVTFQWQPVAGASGYQVSVNGGAYISPSSGSLGVTHTVSGLQPLTTVTINVIALGARSCQNSTPGKATAKTLTDEIYIPNTFTPNGDGKNDRFKAYGNVIAGLTMKVFNQWGELIYETNDMTTGWDGTHKGKMQPIGVYYYVIRIRLTDGNEVTRKGSVNLLH</sequence>
<feature type="domain" description="Fibronectin type-III" evidence="2">
    <location>
        <begin position="632"/>
        <end position="721"/>
    </location>
</feature>
<proteinExistence type="predicted"/>
<dbReference type="InterPro" id="IPR044023">
    <property type="entry name" value="Ig_7"/>
</dbReference>
<evidence type="ECO:0000259" key="2">
    <source>
        <dbReference type="PROSITE" id="PS50853"/>
    </source>
</evidence>
<evidence type="ECO:0000313" key="3">
    <source>
        <dbReference type="EMBL" id="OQP58247.1"/>
    </source>
</evidence>
<keyword evidence="4" id="KW-1185">Reference proteome</keyword>
<dbReference type="NCBIfam" id="TIGR04131">
    <property type="entry name" value="Bac_Flav_CTERM"/>
    <property type="match status" value="1"/>
</dbReference>
<keyword evidence="1" id="KW-0732">Signal</keyword>
<comment type="caution">
    <text evidence="3">The sequence shown here is derived from an EMBL/GenBank/DDBJ whole genome shotgun (WGS) entry which is preliminary data.</text>
</comment>
<dbReference type="InterPro" id="IPR036116">
    <property type="entry name" value="FN3_sf"/>
</dbReference>
<reference evidence="3 4" key="1">
    <citation type="submission" date="2016-03" db="EMBL/GenBank/DDBJ databases">
        <title>Niastella vici sp. nov., isolated from farmland soil.</title>
        <authorList>
            <person name="Chen L."/>
            <person name="Wang D."/>
            <person name="Yang S."/>
            <person name="Wang G."/>
        </authorList>
    </citation>
    <scope>NUCLEOTIDE SEQUENCE [LARGE SCALE GENOMIC DNA]</scope>
    <source>
        <strain evidence="3 4">DJ57</strain>
    </source>
</reference>
<dbReference type="EMBL" id="LVYD01000102">
    <property type="protein sequence ID" value="OQP58247.1"/>
    <property type="molecule type" value="Genomic_DNA"/>
</dbReference>
<evidence type="ECO:0000313" key="4">
    <source>
        <dbReference type="Proteomes" id="UP000192796"/>
    </source>
</evidence>
<name>A0A1V9FIZ3_9BACT</name>
<dbReference type="AlphaFoldDB" id="A0A1V9FIZ3"/>
<dbReference type="InterPro" id="IPR058515">
    <property type="entry name" value="DUF8202"/>
</dbReference>
<accession>A0A1V9FIZ3</accession>
<dbReference type="SMART" id="SM00060">
    <property type="entry name" value="FN3"/>
    <property type="match status" value="1"/>
</dbReference>
<dbReference type="InterPro" id="IPR013783">
    <property type="entry name" value="Ig-like_fold"/>
</dbReference>
<dbReference type="Gene3D" id="2.60.40.10">
    <property type="entry name" value="Immunoglobulins"/>
    <property type="match status" value="1"/>
</dbReference>
<dbReference type="Pfam" id="PF19081">
    <property type="entry name" value="Ig_7"/>
    <property type="match status" value="1"/>
</dbReference>
<dbReference type="Pfam" id="PF26628">
    <property type="entry name" value="DUF8202"/>
    <property type="match status" value="1"/>
</dbReference>
<dbReference type="Pfam" id="PF13573">
    <property type="entry name" value="SprB"/>
    <property type="match status" value="1"/>
</dbReference>
<feature type="signal peptide" evidence="1">
    <location>
        <begin position="1"/>
        <end position="32"/>
    </location>
</feature>
<dbReference type="InterPro" id="IPR003961">
    <property type="entry name" value="FN3_dom"/>
</dbReference>
<dbReference type="OrthoDB" id="5726170at2"/>
<dbReference type="Proteomes" id="UP000192796">
    <property type="component" value="Unassembled WGS sequence"/>
</dbReference>
<gene>
    <name evidence="3" type="ORF">A3860_07970</name>
</gene>
<dbReference type="SUPFAM" id="SSF49265">
    <property type="entry name" value="Fibronectin type III"/>
    <property type="match status" value="1"/>
</dbReference>
<dbReference type="InterPro" id="IPR026341">
    <property type="entry name" value="T9SS_type_B"/>
</dbReference>
<dbReference type="PROSITE" id="PS50853">
    <property type="entry name" value="FN3"/>
    <property type="match status" value="1"/>
</dbReference>
<protein>
    <recommendedName>
        <fullName evidence="2">Fibronectin type-III domain-containing protein</fullName>
    </recommendedName>
</protein>
<organism evidence="3 4">
    <name type="scientific">Niastella vici</name>
    <dbReference type="NCBI Taxonomy" id="1703345"/>
    <lineage>
        <taxon>Bacteria</taxon>
        <taxon>Pseudomonadati</taxon>
        <taxon>Bacteroidota</taxon>
        <taxon>Chitinophagia</taxon>
        <taxon>Chitinophagales</taxon>
        <taxon>Chitinophagaceae</taxon>
        <taxon>Niastella</taxon>
    </lineage>
</organism>
<evidence type="ECO:0000256" key="1">
    <source>
        <dbReference type="SAM" id="SignalP"/>
    </source>
</evidence>
<dbReference type="Pfam" id="PF13585">
    <property type="entry name" value="CHU_C"/>
    <property type="match status" value="1"/>
</dbReference>
<dbReference type="RefSeq" id="WP_081155399.1">
    <property type="nucleotide sequence ID" value="NZ_LVYD01000102.1"/>
</dbReference>
<dbReference type="InterPro" id="IPR025667">
    <property type="entry name" value="SprB_repeat"/>
</dbReference>
<feature type="chain" id="PRO_5013274921" description="Fibronectin type-III domain-containing protein" evidence="1">
    <location>
        <begin position="33"/>
        <end position="808"/>
    </location>
</feature>
<dbReference type="STRING" id="1703345.A3860_07970"/>